<evidence type="ECO:0000313" key="3">
    <source>
        <dbReference type="Proteomes" id="UP000006671"/>
    </source>
</evidence>
<accession>D2VNY2</accession>
<dbReference type="GO" id="GO:0003729">
    <property type="term" value="F:mRNA binding"/>
    <property type="evidence" value="ECO:0007669"/>
    <property type="project" value="TreeGrafter"/>
</dbReference>
<sequence>MTSSLTRHRSIALNNSNFIEASLSSLVSSNNNNNNHNGLNSHVIISNAKQKSYSTTSSSSSSSSSSLSVSKPSNQQTILTFIETTKKKRIETEKKEMVKDILDTFSDDPFTSKFLTNIISSKVFAYSTPKKLKDTFQVLLLRKSRKTILSSKFDELPEERQYSLMCKTLSEDLLPFIQEYISEGKFDFLKKDTILQSLFLPTRSMRYISRDVALYLLENNTYMKLNIKRSIVEDAVLSYYRVMEDLSGFTKFVTENQLDMSVLRYGMFIELINKNGDSNSLTTVFEELLNYLLQREELNLTPKEWDIISKSFSLAINHYQLLGELDKAEELFSLSIHSQNLYSKPSNFKTEKDISILKSHIYSSLTTFNSIIKTYLNAGMVEQSYKLVEVAFAELAYLANKKIINAPLVKQSKQFISIINPLLNVLISRGNLQEADKVVTSIFDKSSSLQKSYNRTMNQLFTTSDYSINADRVTFLILIRRHSIDGNITEIVNIMRNMHVFGVSPSNEILQSAIVSLAFNGQSAGVEALLQFLVSEFDYKLTDYAAYAIMKCYVQTGNIQKAERVLEEYSGIGKPIIGMYNVVIGSNLTQLHNYEAACQYFFNAVQQSGLAFAVNQHTFTPFINFFTIAADETALKCINTLQTLANQNPKETAFLKYSQILKTIYEDISKGRKGENNGASVESVVEQAVQKTKSLLSQAKSEIHKEMRK</sequence>
<dbReference type="AlphaFoldDB" id="D2VNY2"/>
<dbReference type="EMBL" id="GG738885">
    <property type="protein sequence ID" value="EFC41499.1"/>
    <property type="molecule type" value="Genomic_DNA"/>
</dbReference>
<gene>
    <name evidence="2" type="ORF">NAEGRDRAFT_70659</name>
</gene>
<reference evidence="2 3" key="1">
    <citation type="journal article" date="2010" name="Cell">
        <title>The genome of Naegleria gruberi illuminates early eukaryotic versatility.</title>
        <authorList>
            <person name="Fritz-Laylin L.K."/>
            <person name="Prochnik S.E."/>
            <person name="Ginger M.L."/>
            <person name="Dacks J.B."/>
            <person name="Carpenter M.L."/>
            <person name="Field M.C."/>
            <person name="Kuo A."/>
            <person name="Paredez A."/>
            <person name="Chapman J."/>
            <person name="Pham J."/>
            <person name="Shu S."/>
            <person name="Neupane R."/>
            <person name="Cipriano M."/>
            <person name="Mancuso J."/>
            <person name="Tu H."/>
            <person name="Salamov A."/>
            <person name="Lindquist E."/>
            <person name="Shapiro H."/>
            <person name="Lucas S."/>
            <person name="Grigoriev I.V."/>
            <person name="Cande W.Z."/>
            <person name="Fulton C."/>
            <person name="Rokhsar D.S."/>
            <person name="Dawson S.C."/>
        </authorList>
    </citation>
    <scope>NUCLEOTIDE SEQUENCE [LARGE SCALE GENOMIC DNA]</scope>
    <source>
        <strain evidence="2 3">NEG-M</strain>
    </source>
</reference>
<keyword evidence="3" id="KW-1185">Reference proteome</keyword>
<organism evidence="3">
    <name type="scientific">Naegleria gruberi</name>
    <name type="common">Amoeba</name>
    <dbReference type="NCBI Taxonomy" id="5762"/>
    <lineage>
        <taxon>Eukaryota</taxon>
        <taxon>Discoba</taxon>
        <taxon>Heterolobosea</taxon>
        <taxon>Tetramitia</taxon>
        <taxon>Eutetramitia</taxon>
        <taxon>Vahlkampfiidae</taxon>
        <taxon>Naegleria</taxon>
    </lineage>
</organism>
<evidence type="ECO:0000313" key="2">
    <source>
        <dbReference type="EMBL" id="EFC41499.1"/>
    </source>
</evidence>
<dbReference type="OrthoDB" id="185373at2759"/>
<dbReference type="OMA" id="KPIIGMY"/>
<evidence type="ECO:0000256" key="1">
    <source>
        <dbReference type="ARBA" id="ARBA00022737"/>
    </source>
</evidence>
<dbReference type="VEuPathDB" id="AmoebaDB:NAEGRDRAFT_70659"/>
<dbReference type="RefSeq" id="XP_002674243.1">
    <property type="nucleotide sequence ID" value="XM_002674197.1"/>
</dbReference>
<dbReference type="KEGG" id="ngr:NAEGRDRAFT_70659"/>
<dbReference type="PANTHER" id="PTHR47932">
    <property type="entry name" value="ATPASE EXPRESSION PROTEIN 3"/>
    <property type="match status" value="1"/>
</dbReference>
<dbReference type="InterPro" id="IPR011990">
    <property type="entry name" value="TPR-like_helical_dom_sf"/>
</dbReference>
<dbReference type="InterPro" id="IPR002885">
    <property type="entry name" value="PPR_rpt"/>
</dbReference>
<dbReference type="PANTHER" id="PTHR47932:SF63">
    <property type="entry name" value="OS08G0290000 PROTEIN"/>
    <property type="match status" value="1"/>
</dbReference>
<dbReference type="GeneID" id="8851177"/>
<dbReference type="GO" id="GO:0000963">
    <property type="term" value="P:mitochondrial RNA processing"/>
    <property type="evidence" value="ECO:0007669"/>
    <property type="project" value="TreeGrafter"/>
</dbReference>
<proteinExistence type="predicted"/>
<dbReference type="Pfam" id="PF01535">
    <property type="entry name" value="PPR"/>
    <property type="match status" value="1"/>
</dbReference>
<name>D2VNY2_NAEGR</name>
<dbReference type="GO" id="GO:0005739">
    <property type="term" value="C:mitochondrion"/>
    <property type="evidence" value="ECO:0007669"/>
    <property type="project" value="TreeGrafter"/>
</dbReference>
<dbReference type="Gene3D" id="1.25.40.10">
    <property type="entry name" value="Tetratricopeptide repeat domain"/>
    <property type="match status" value="1"/>
</dbReference>
<dbReference type="GO" id="GO:0008380">
    <property type="term" value="P:RNA splicing"/>
    <property type="evidence" value="ECO:0007669"/>
    <property type="project" value="TreeGrafter"/>
</dbReference>
<dbReference type="InParanoid" id="D2VNY2"/>
<dbReference type="Proteomes" id="UP000006671">
    <property type="component" value="Unassembled WGS sequence"/>
</dbReference>
<protein>
    <submittedName>
        <fullName evidence="2">Predicted protein</fullName>
    </submittedName>
</protein>
<keyword evidence="1" id="KW-0677">Repeat</keyword>